<dbReference type="Proteomes" id="UP001174205">
    <property type="component" value="Unassembled WGS sequence"/>
</dbReference>
<dbReference type="SUPFAM" id="SSF56112">
    <property type="entry name" value="Protein kinase-like (PK-like)"/>
    <property type="match status" value="1"/>
</dbReference>
<evidence type="ECO:0000256" key="1">
    <source>
        <dbReference type="ARBA" id="ARBA00038240"/>
    </source>
</evidence>
<comment type="caution">
    <text evidence="3">The sequence shown here is derived from an EMBL/GenBank/DDBJ whole genome shotgun (WGS) entry which is preliminary data.</text>
</comment>
<dbReference type="EMBL" id="JAROCD010000008">
    <property type="protein sequence ID" value="MDN4603013.1"/>
    <property type="molecule type" value="Genomic_DNA"/>
</dbReference>
<dbReference type="PANTHER" id="PTHR21064:SF6">
    <property type="entry name" value="AMINOGLYCOSIDE PHOSPHOTRANSFERASE DOMAIN-CONTAINING PROTEIN"/>
    <property type="match status" value="1"/>
</dbReference>
<feature type="domain" description="Aminoglycoside phosphotransferase" evidence="2">
    <location>
        <begin position="52"/>
        <end position="279"/>
    </location>
</feature>
<dbReference type="PANTHER" id="PTHR21064">
    <property type="entry name" value="AMINOGLYCOSIDE PHOSPHOTRANSFERASE DOMAIN-CONTAINING PROTEIN-RELATED"/>
    <property type="match status" value="1"/>
</dbReference>
<dbReference type="Gene3D" id="3.90.1200.10">
    <property type="match status" value="1"/>
</dbReference>
<dbReference type="InterPro" id="IPR002575">
    <property type="entry name" value="Aminoglycoside_PTrfase"/>
</dbReference>
<comment type="similarity">
    <text evidence="1">Belongs to the pseudomonas-type ThrB family.</text>
</comment>
<evidence type="ECO:0000259" key="2">
    <source>
        <dbReference type="Pfam" id="PF01636"/>
    </source>
</evidence>
<reference evidence="3" key="1">
    <citation type="submission" date="2023-03" db="EMBL/GenBank/DDBJ databases">
        <title>MT1 and MT2 Draft Genomes of Novel Species.</title>
        <authorList>
            <person name="Venkateswaran K."/>
        </authorList>
    </citation>
    <scope>NUCLEOTIDE SEQUENCE</scope>
    <source>
        <strain evidence="3">F6_3S_P_1C</strain>
    </source>
</reference>
<evidence type="ECO:0000313" key="4">
    <source>
        <dbReference type="Proteomes" id="UP001174205"/>
    </source>
</evidence>
<organism evidence="3 4">
    <name type="scientific">Paenibacillus vandeheii</name>
    <dbReference type="NCBI Taxonomy" id="3035917"/>
    <lineage>
        <taxon>Bacteria</taxon>
        <taxon>Bacillati</taxon>
        <taxon>Bacillota</taxon>
        <taxon>Bacilli</taxon>
        <taxon>Bacillales</taxon>
        <taxon>Paenibacillaceae</taxon>
        <taxon>Paenibacillus</taxon>
    </lineage>
</organism>
<dbReference type="InterPro" id="IPR050249">
    <property type="entry name" value="Pseudomonas-type_ThrB"/>
</dbReference>
<dbReference type="InterPro" id="IPR011009">
    <property type="entry name" value="Kinase-like_dom_sf"/>
</dbReference>
<gene>
    <name evidence="3" type="ORF">P5G61_17375</name>
</gene>
<keyword evidence="4" id="KW-1185">Reference proteome</keyword>
<proteinExistence type="inferred from homology"/>
<dbReference type="RefSeq" id="WP_301247671.1">
    <property type="nucleotide sequence ID" value="NZ_JAROCD010000008.1"/>
</dbReference>
<sequence>MWTLQCGKPSHQCLLEEIIINFNEAVNISNTHVLARVSELFELEGYEIQLVPPHEGGRNIVYTCEQEGCESLILRISFLPDRNREDYIAELEYVQYLFDHGASVSNVVSSKKGNLLEEITYDHYTFFVSLFNKAKGKMLVENNYQYREGAPITEHYYNCGKVLGKMHQISKGYAPVHRRHHFFDNYKGEYIDNMIPESFSPLKEKMVELLNTLKGLDTNQETFGMIHFDYNDGNYSIDFDTGQITIYDFDNSCFGWYMYDLADLWTHGVGWTQFEPDAGKRKTFMDHYFETALAGYTSETKIKDSMMEKLPLFIQVTLLENILGQFEEMQHTGEEPEDDDELLYLIKCLEEDIPYKGFFHDMYSSEAPFTLMRNAEETYT</sequence>
<dbReference type="Pfam" id="PF01636">
    <property type="entry name" value="APH"/>
    <property type="match status" value="1"/>
</dbReference>
<evidence type="ECO:0000313" key="3">
    <source>
        <dbReference type="EMBL" id="MDN4603013.1"/>
    </source>
</evidence>
<name>A0ABT8JDQ5_9BACL</name>
<protein>
    <submittedName>
        <fullName evidence="3">Phosphotransferase</fullName>
    </submittedName>
</protein>
<accession>A0ABT8JDQ5</accession>